<keyword evidence="2" id="KW-1185">Reference proteome</keyword>
<dbReference type="EMBL" id="PGGO01000002">
    <property type="protein sequence ID" value="PSH70141.1"/>
    <property type="molecule type" value="Genomic_DNA"/>
</dbReference>
<accession>A0A2P7BUM1</accession>
<evidence type="ECO:0000313" key="2">
    <source>
        <dbReference type="Proteomes" id="UP000241444"/>
    </source>
</evidence>
<evidence type="ECO:0000313" key="1">
    <source>
        <dbReference type="EMBL" id="PSH70141.1"/>
    </source>
</evidence>
<protein>
    <submittedName>
        <fullName evidence="1">Uncharacterized protein</fullName>
    </submittedName>
</protein>
<dbReference type="AlphaFoldDB" id="A0A2P7BUM1"/>
<proteinExistence type="predicted"/>
<organism evidence="1 2">
    <name type="scientific">Phyllobacterium brassicacearum</name>
    <dbReference type="NCBI Taxonomy" id="314235"/>
    <lineage>
        <taxon>Bacteria</taxon>
        <taxon>Pseudomonadati</taxon>
        <taxon>Pseudomonadota</taxon>
        <taxon>Alphaproteobacteria</taxon>
        <taxon>Hyphomicrobiales</taxon>
        <taxon>Phyllobacteriaceae</taxon>
        <taxon>Phyllobacterium</taxon>
    </lineage>
</organism>
<name>A0A2P7BUM1_9HYPH</name>
<comment type="caution">
    <text evidence="1">The sequence shown here is derived from an EMBL/GenBank/DDBJ whole genome shotgun (WGS) entry which is preliminary data.</text>
</comment>
<dbReference type="RefSeq" id="WP_106709556.1">
    <property type="nucleotide sequence ID" value="NZ_PGGO01000002.1"/>
</dbReference>
<gene>
    <name evidence="1" type="ORF">CU102_03310</name>
</gene>
<sequence length="109" mass="11927">MHAANLQLEGLCLALASINRLLVAKGVVTQEELDIAFEKAEATARGDNRFAGNMSSANRDAVCFPIRVLQIANDTGAETPWSFSELAKLVAETKEPYGEKFSSRKNLRE</sequence>
<reference evidence="2" key="1">
    <citation type="submission" date="2017-11" db="EMBL/GenBank/DDBJ databases">
        <authorList>
            <person name="Kuznetsova I."/>
            <person name="Sazanova A."/>
            <person name="Chirak E."/>
            <person name="Safronova V."/>
            <person name="Willems A."/>
        </authorList>
    </citation>
    <scope>NUCLEOTIDE SEQUENCE [LARGE SCALE GENOMIC DNA]</scope>
    <source>
        <strain evidence="2">STM 196</strain>
    </source>
</reference>
<dbReference type="Proteomes" id="UP000241444">
    <property type="component" value="Unassembled WGS sequence"/>
</dbReference>
<dbReference type="OrthoDB" id="7359436at2"/>